<dbReference type="InterPro" id="IPR017942">
    <property type="entry name" value="Lipid-bd_serum_glycop_N"/>
</dbReference>
<keyword evidence="9" id="KW-1185">Reference proteome</keyword>
<evidence type="ECO:0000259" key="7">
    <source>
        <dbReference type="Pfam" id="PF01273"/>
    </source>
</evidence>
<comment type="subcellular location">
    <subcellularLocation>
        <location evidence="1">Secreted</location>
    </subcellularLocation>
</comment>
<evidence type="ECO:0000313" key="9">
    <source>
        <dbReference type="Proteomes" id="UP000694415"/>
    </source>
</evidence>
<keyword evidence="5" id="KW-1015">Disulfide bond</keyword>
<organism evidence="8 9">
    <name type="scientific">Mus spicilegus</name>
    <name type="common">Mound-building mouse</name>
    <dbReference type="NCBI Taxonomy" id="10103"/>
    <lineage>
        <taxon>Eukaryota</taxon>
        <taxon>Metazoa</taxon>
        <taxon>Chordata</taxon>
        <taxon>Craniata</taxon>
        <taxon>Vertebrata</taxon>
        <taxon>Euteleostomi</taxon>
        <taxon>Mammalia</taxon>
        <taxon>Eutheria</taxon>
        <taxon>Euarchontoglires</taxon>
        <taxon>Glires</taxon>
        <taxon>Rodentia</taxon>
        <taxon>Myomorpha</taxon>
        <taxon>Muroidea</taxon>
        <taxon>Muridae</taxon>
        <taxon>Murinae</taxon>
        <taxon>Mus</taxon>
        <taxon>Mus</taxon>
    </lineage>
</organism>
<dbReference type="GO" id="GO:0070062">
    <property type="term" value="C:extracellular exosome"/>
    <property type="evidence" value="ECO:0007669"/>
    <property type="project" value="TreeGrafter"/>
</dbReference>
<dbReference type="Proteomes" id="UP000694415">
    <property type="component" value="Unplaced"/>
</dbReference>
<proteinExistence type="inferred from homology"/>
<dbReference type="InterPro" id="IPR017943">
    <property type="entry name" value="Bactericidal_perm-incr_a/b_dom"/>
</dbReference>
<keyword evidence="3" id="KW-0964">Secreted</keyword>
<dbReference type="PANTHER" id="PTHR47145:SF1">
    <property type="entry name" value="BPI FOLD-CONTAINING FAMILY A MEMBER 2"/>
    <property type="match status" value="1"/>
</dbReference>
<dbReference type="GeneTree" id="ENSGT01100000263546"/>
<feature type="domain" description="Lipid-binding serum glycoprotein N-terminal" evidence="7">
    <location>
        <begin position="46"/>
        <end position="214"/>
    </location>
</feature>
<dbReference type="PANTHER" id="PTHR47145">
    <property type="entry name" value="BPI FOLD-CONTAINING FAMILY A MEMBER 2"/>
    <property type="match status" value="1"/>
</dbReference>
<feature type="signal peptide" evidence="6">
    <location>
        <begin position="1"/>
        <end position="20"/>
    </location>
</feature>
<dbReference type="GO" id="GO:0001530">
    <property type="term" value="F:lipopolysaccharide binding"/>
    <property type="evidence" value="ECO:0007669"/>
    <property type="project" value="TreeGrafter"/>
</dbReference>
<evidence type="ECO:0000256" key="2">
    <source>
        <dbReference type="ARBA" id="ARBA00009020"/>
    </source>
</evidence>
<name>A0A8C6HJE7_MUSSI</name>
<evidence type="ECO:0000256" key="6">
    <source>
        <dbReference type="SAM" id="SignalP"/>
    </source>
</evidence>
<comment type="similarity">
    <text evidence="2">Belongs to the BPI/LBP/Plunc superfamily. Plunc family.</text>
</comment>
<sequence length="235" mass="24733">MFQLGSLVVLCGLLIGNSESLLGELGSAVNNLKILNPPSEAVPQNLNLDVELLQQATSWPSAKNSILETLNTLDLGNLKGFTSLNGLLLKINNLKVLDFQAKLSSNGNGIELTVPLAGEASLVLPIIGKTVDVSVSLDLINSLSIKTNAQTGLPEVTIGKCSSNTDKVSISLLGRRLPIINSLLDGVSTLLTSTLSTLLQNFLCPLLQYVLGTLNPSVLQGFHSNLLAGQVQLAL</sequence>
<keyword evidence="4 6" id="KW-0732">Signal</keyword>
<dbReference type="AlphaFoldDB" id="A0A8C6HJE7"/>
<reference evidence="8" key="1">
    <citation type="submission" date="2025-08" db="UniProtKB">
        <authorList>
            <consortium name="Ensembl"/>
        </authorList>
    </citation>
    <scope>IDENTIFICATION</scope>
</reference>
<dbReference type="Ensembl" id="ENSMSIT00000028923.1">
    <property type="protein sequence ID" value="ENSMSIP00000022934.1"/>
    <property type="gene ID" value="ENSMSIG00000019475.1"/>
</dbReference>
<protein>
    <submittedName>
        <fullName evidence="8">BPI fold containing family A, member 2</fullName>
    </submittedName>
</protein>
<dbReference type="SUPFAM" id="SSF55394">
    <property type="entry name" value="Bactericidal permeability-increasing protein, BPI"/>
    <property type="match status" value="1"/>
</dbReference>
<dbReference type="Pfam" id="PF01273">
    <property type="entry name" value="LBP_BPI_CETP"/>
    <property type="match status" value="1"/>
</dbReference>
<evidence type="ECO:0000313" key="8">
    <source>
        <dbReference type="Ensembl" id="ENSMSIP00000022934.1"/>
    </source>
</evidence>
<feature type="chain" id="PRO_5034114022" evidence="6">
    <location>
        <begin position="21"/>
        <end position="235"/>
    </location>
</feature>
<dbReference type="Gene3D" id="3.15.10.10">
    <property type="entry name" value="Bactericidal permeability-increasing protein, domain 1"/>
    <property type="match status" value="1"/>
</dbReference>
<evidence type="ECO:0000256" key="1">
    <source>
        <dbReference type="ARBA" id="ARBA00004613"/>
    </source>
</evidence>
<evidence type="ECO:0000256" key="3">
    <source>
        <dbReference type="ARBA" id="ARBA00022525"/>
    </source>
</evidence>
<dbReference type="GO" id="GO:0030141">
    <property type="term" value="C:secretory granule"/>
    <property type="evidence" value="ECO:0007669"/>
    <property type="project" value="TreeGrafter"/>
</dbReference>
<dbReference type="InterPro" id="IPR052507">
    <property type="entry name" value="BPI_fold-antibacterial"/>
</dbReference>
<reference evidence="8" key="2">
    <citation type="submission" date="2025-09" db="UniProtKB">
        <authorList>
            <consortium name="Ensembl"/>
        </authorList>
    </citation>
    <scope>IDENTIFICATION</scope>
</reference>
<evidence type="ECO:0000256" key="5">
    <source>
        <dbReference type="ARBA" id="ARBA00023157"/>
    </source>
</evidence>
<evidence type="ECO:0000256" key="4">
    <source>
        <dbReference type="ARBA" id="ARBA00022729"/>
    </source>
</evidence>
<accession>A0A8C6HJE7</accession>